<dbReference type="PANTHER" id="PTHR37017">
    <property type="entry name" value="AB HYDROLASE-1 DOMAIN-CONTAINING PROTEIN-RELATED"/>
    <property type="match status" value="1"/>
</dbReference>
<dbReference type="RefSeq" id="WP_097329338.1">
    <property type="nucleotide sequence ID" value="NZ_OBDY01000059.1"/>
</dbReference>
<protein>
    <submittedName>
        <fullName evidence="2">Pimeloyl-ACP methyl ester carboxylesterase</fullName>
    </submittedName>
</protein>
<organism evidence="2 3">
    <name type="scientific">Paractinoplanes atraurantiacus</name>
    <dbReference type="NCBI Taxonomy" id="1036182"/>
    <lineage>
        <taxon>Bacteria</taxon>
        <taxon>Bacillati</taxon>
        <taxon>Actinomycetota</taxon>
        <taxon>Actinomycetes</taxon>
        <taxon>Micromonosporales</taxon>
        <taxon>Micromonosporaceae</taxon>
        <taxon>Paractinoplanes</taxon>
    </lineage>
</organism>
<reference evidence="2 3" key="1">
    <citation type="submission" date="2017-09" db="EMBL/GenBank/DDBJ databases">
        <authorList>
            <person name="Ehlers B."/>
            <person name="Leendertz F.H."/>
        </authorList>
    </citation>
    <scope>NUCLEOTIDE SEQUENCE [LARGE SCALE GENOMIC DNA]</scope>
    <source>
        <strain evidence="2 3">CGMCC 4.6857</strain>
    </source>
</reference>
<dbReference type="InterPro" id="IPR052897">
    <property type="entry name" value="Sec-Metab_Biosynth_Hydrolase"/>
</dbReference>
<dbReference type="EMBL" id="OBDY01000059">
    <property type="protein sequence ID" value="SNY75722.1"/>
    <property type="molecule type" value="Genomic_DNA"/>
</dbReference>
<dbReference type="AlphaFoldDB" id="A0A285KST1"/>
<dbReference type="Gene3D" id="3.40.50.1820">
    <property type="entry name" value="alpha/beta hydrolase"/>
    <property type="match status" value="1"/>
</dbReference>
<dbReference type="OrthoDB" id="9135783at2"/>
<proteinExistence type="predicted"/>
<accession>A0A285KST1</accession>
<dbReference type="GO" id="GO:0003824">
    <property type="term" value="F:catalytic activity"/>
    <property type="evidence" value="ECO:0007669"/>
    <property type="project" value="UniProtKB-ARBA"/>
</dbReference>
<dbReference type="InterPro" id="IPR000073">
    <property type="entry name" value="AB_hydrolase_1"/>
</dbReference>
<sequence length="233" mass="24011">MSKPTIVLVHGAFAESASWNGVVQGLREAGFPAVALANPLRGVSNDAGYLKATLASIEGDVVLVGHSYGGMVITNAAEGNPNIKALVYVGAFAPDAGESAGDLAGKYPGSSLGETLNPVALPGGGTDLYIKQDKYHHQFAADSSAEDAAVWAVTQRPITDAALGEKSAEAAWKTIPSWFLFGSEDLNIPVAAHRFMAERAGSKRTVELAGGSHTVAIPEAAQLVELIKEAASA</sequence>
<feature type="domain" description="AB hydrolase-1" evidence="1">
    <location>
        <begin position="6"/>
        <end position="224"/>
    </location>
</feature>
<keyword evidence="3" id="KW-1185">Reference proteome</keyword>
<evidence type="ECO:0000259" key="1">
    <source>
        <dbReference type="Pfam" id="PF12697"/>
    </source>
</evidence>
<dbReference type="InterPro" id="IPR029058">
    <property type="entry name" value="AB_hydrolase_fold"/>
</dbReference>
<dbReference type="Pfam" id="PF12697">
    <property type="entry name" value="Abhydrolase_6"/>
    <property type="match status" value="1"/>
</dbReference>
<evidence type="ECO:0000313" key="2">
    <source>
        <dbReference type="EMBL" id="SNY75722.1"/>
    </source>
</evidence>
<gene>
    <name evidence="2" type="ORF">SAMN05421748_1595</name>
</gene>
<evidence type="ECO:0000313" key="3">
    <source>
        <dbReference type="Proteomes" id="UP000219612"/>
    </source>
</evidence>
<dbReference type="Proteomes" id="UP000219612">
    <property type="component" value="Unassembled WGS sequence"/>
</dbReference>
<dbReference type="SUPFAM" id="SSF53474">
    <property type="entry name" value="alpha/beta-Hydrolases"/>
    <property type="match status" value="1"/>
</dbReference>
<name>A0A285KST1_9ACTN</name>
<dbReference type="PANTHER" id="PTHR37017:SF11">
    <property type="entry name" value="ESTERASE_LIPASE_THIOESTERASE DOMAIN-CONTAINING PROTEIN"/>
    <property type="match status" value="1"/>
</dbReference>